<evidence type="ECO:0000256" key="1">
    <source>
        <dbReference type="ARBA" id="ARBA00001974"/>
    </source>
</evidence>
<sequence>MMAEWDGERIRRSKLTTLGLLGKKRTLDSEKLRYRTRVTRNGRFRRPFPRSPTANRHREHVSQTAVPVTSCDHTEEVPSAPHQVVSQSLCDTGKKVREVESMAAPFKVIIVGGGLAGSLLASGLQREGVEYVLYERDDIDSKREGYQIRLGAAALTGFRACLEQTQIDALMKKFGRSGGLISSAPILYDPNFHCLLDLTKFPAYTKSAPINRVVLLDFLRQPIIDSGKLHYSKRLTGYETVKRQGKSDTIRVLFDDGTSDEGNLLISAEGSGSKINKLVGLDNIVQLKANWGFLAKASLPSSRLLNLAPEIRKAPVTCIKDGVILFYSAYMPDASQDPKLGTKGNNTAKDGIASYDEDAASVFWGLSVPTERVPGGAAAIPNKLDFYFGDCIDDHRSHDMLRVIDNEEDIYVFQARASTKPKSNWRQKAKSPENSALGNDQVWLMGDAIHPMLPARGMGGNQSLQDAADILPAIKKLSEKVKSGQTLTDADFSASLIEPSSLKGKIMLFLVARGLDLAYLFSLVRRASGWVPKDDAPELPN</sequence>
<organism evidence="8 9">
    <name type="scientific">Cudoniella acicularis</name>
    <dbReference type="NCBI Taxonomy" id="354080"/>
    <lineage>
        <taxon>Eukaryota</taxon>
        <taxon>Fungi</taxon>
        <taxon>Dikarya</taxon>
        <taxon>Ascomycota</taxon>
        <taxon>Pezizomycotina</taxon>
        <taxon>Leotiomycetes</taxon>
        <taxon>Helotiales</taxon>
        <taxon>Tricladiaceae</taxon>
        <taxon>Cudoniella</taxon>
    </lineage>
</organism>
<dbReference type="Proteomes" id="UP000566819">
    <property type="component" value="Unassembled WGS sequence"/>
</dbReference>
<proteinExistence type="predicted"/>
<evidence type="ECO:0000313" key="8">
    <source>
        <dbReference type="EMBL" id="KAF4627829.1"/>
    </source>
</evidence>
<keyword evidence="4" id="KW-0560">Oxidoreductase</keyword>
<keyword evidence="9" id="KW-1185">Reference proteome</keyword>
<evidence type="ECO:0000256" key="3">
    <source>
        <dbReference type="ARBA" id="ARBA00022827"/>
    </source>
</evidence>
<comment type="caution">
    <text evidence="8">The sequence shown here is derived from an EMBL/GenBank/DDBJ whole genome shotgun (WGS) entry which is preliminary data.</text>
</comment>
<dbReference type="Pfam" id="PF13450">
    <property type="entry name" value="NAD_binding_8"/>
    <property type="match status" value="1"/>
</dbReference>
<evidence type="ECO:0000256" key="4">
    <source>
        <dbReference type="ARBA" id="ARBA00023002"/>
    </source>
</evidence>
<keyword evidence="2" id="KW-0285">Flavoprotein</keyword>
<gene>
    <name evidence="8" type="ORF">G7Y89_g10322</name>
</gene>
<accession>A0A8H4RD02</accession>
<keyword evidence="5" id="KW-0503">Monooxygenase</keyword>
<dbReference type="OrthoDB" id="655030at2759"/>
<reference evidence="8 9" key="1">
    <citation type="submission" date="2020-03" db="EMBL/GenBank/DDBJ databases">
        <title>Draft Genome Sequence of Cudoniella acicularis.</title>
        <authorList>
            <person name="Buettner E."/>
            <person name="Kellner H."/>
        </authorList>
    </citation>
    <scope>NUCLEOTIDE SEQUENCE [LARGE SCALE GENOMIC DNA]</scope>
    <source>
        <strain evidence="8 9">DSM 108380</strain>
    </source>
</reference>
<dbReference type="SUPFAM" id="SSF51905">
    <property type="entry name" value="FAD/NAD(P)-binding domain"/>
    <property type="match status" value="1"/>
</dbReference>
<dbReference type="PRINTS" id="PR00420">
    <property type="entry name" value="RNGMNOXGNASE"/>
</dbReference>
<dbReference type="EMBL" id="JAAMPI010000903">
    <property type="protein sequence ID" value="KAF4627829.1"/>
    <property type="molecule type" value="Genomic_DNA"/>
</dbReference>
<dbReference type="PANTHER" id="PTHR47178:SF5">
    <property type="entry name" value="FAD-BINDING DOMAIN-CONTAINING PROTEIN"/>
    <property type="match status" value="1"/>
</dbReference>
<comment type="cofactor">
    <cofactor evidence="1">
        <name>FAD</name>
        <dbReference type="ChEBI" id="CHEBI:57692"/>
    </cofactor>
</comment>
<protein>
    <recommendedName>
        <fullName evidence="7">FAD-binding domain-containing protein</fullName>
    </recommendedName>
</protein>
<dbReference type="AlphaFoldDB" id="A0A8H4RD02"/>
<evidence type="ECO:0000256" key="6">
    <source>
        <dbReference type="SAM" id="MobiDB-lite"/>
    </source>
</evidence>
<dbReference type="Pfam" id="PF01494">
    <property type="entry name" value="FAD_binding_3"/>
    <property type="match status" value="1"/>
</dbReference>
<dbReference type="InterPro" id="IPR002938">
    <property type="entry name" value="FAD-bd"/>
</dbReference>
<evidence type="ECO:0000256" key="2">
    <source>
        <dbReference type="ARBA" id="ARBA00022630"/>
    </source>
</evidence>
<evidence type="ECO:0000256" key="5">
    <source>
        <dbReference type="ARBA" id="ARBA00023033"/>
    </source>
</evidence>
<dbReference type="InterPro" id="IPR036188">
    <property type="entry name" value="FAD/NAD-bd_sf"/>
</dbReference>
<dbReference type="GO" id="GO:0004497">
    <property type="term" value="F:monooxygenase activity"/>
    <property type="evidence" value="ECO:0007669"/>
    <property type="project" value="UniProtKB-KW"/>
</dbReference>
<evidence type="ECO:0000313" key="9">
    <source>
        <dbReference type="Proteomes" id="UP000566819"/>
    </source>
</evidence>
<keyword evidence="3" id="KW-0274">FAD</keyword>
<name>A0A8H4RD02_9HELO</name>
<feature type="domain" description="FAD-binding" evidence="7">
    <location>
        <begin position="419"/>
        <end position="471"/>
    </location>
</feature>
<evidence type="ECO:0000259" key="7">
    <source>
        <dbReference type="Pfam" id="PF01494"/>
    </source>
</evidence>
<dbReference type="PANTHER" id="PTHR47178">
    <property type="entry name" value="MONOOXYGENASE, FAD-BINDING"/>
    <property type="match status" value="1"/>
</dbReference>
<feature type="region of interest" description="Disordered" evidence="6">
    <location>
        <begin position="43"/>
        <end position="62"/>
    </location>
</feature>
<dbReference type="GO" id="GO:0071949">
    <property type="term" value="F:FAD binding"/>
    <property type="evidence" value="ECO:0007669"/>
    <property type="project" value="InterPro"/>
</dbReference>
<dbReference type="Gene3D" id="3.50.50.60">
    <property type="entry name" value="FAD/NAD(P)-binding domain"/>
    <property type="match status" value="1"/>
</dbReference>